<accession>A0ABP1Q753</accession>
<gene>
    <name evidence="2" type="ORF">ODALV1_LOCUS8100</name>
</gene>
<name>A0ABP1Q753_9HEXA</name>
<evidence type="ECO:0000256" key="1">
    <source>
        <dbReference type="SAM" id="SignalP"/>
    </source>
</evidence>
<feature type="signal peptide" evidence="1">
    <location>
        <begin position="1"/>
        <end position="22"/>
    </location>
</feature>
<organism evidence="2 3">
    <name type="scientific">Orchesella dallaii</name>
    <dbReference type="NCBI Taxonomy" id="48710"/>
    <lineage>
        <taxon>Eukaryota</taxon>
        <taxon>Metazoa</taxon>
        <taxon>Ecdysozoa</taxon>
        <taxon>Arthropoda</taxon>
        <taxon>Hexapoda</taxon>
        <taxon>Collembola</taxon>
        <taxon>Entomobryomorpha</taxon>
        <taxon>Entomobryoidea</taxon>
        <taxon>Orchesellidae</taxon>
        <taxon>Orchesellinae</taxon>
        <taxon>Orchesella</taxon>
    </lineage>
</organism>
<dbReference type="EMBL" id="CAXLJM020000025">
    <property type="protein sequence ID" value="CAL8092038.1"/>
    <property type="molecule type" value="Genomic_DNA"/>
</dbReference>
<evidence type="ECO:0000313" key="2">
    <source>
        <dbReference type="EMBL" id="CAL8092038.1"/>
    </source>
</evidence>
<feature type="chain" id="PRO_5047200245" evidence="1">
    <location>
        <begin position="23"/>
        <end position="104"/>
    </location>
</feature>
<keyword evidence="1" id="KW-0732">Signal</keyword>
<reference evidence="2 3" key="1">
    <citation type="submission" date="2024-08" db="EMBL/GenBank/DDBJ databases">
        <authorList>
            <person name="Cucini C."/>
            <person name="Frati F."/>
        </authorList>
    </citation>
    <scope>NUCLEOTIDE SEQUENCE [LARGE SCALE GENOMIC DNA]</scope>
</reference>
<evidence type="ECO:0000313" key="3">
    <source>
        <dbReference type="Proteomes" id="UP001642540"/>
    </source>
</evidence>
<dbReference type="Proteomes" id="UP001642540">
    <property type="component" value="Unassembled WGS sequence"/>
</dbReference>
<comment type="caution">
    <text evidence="2">The sequence shown here is derived from an EMBL/GenBank/DDBJ whole genome shotgun (WGS) entry which is preliminary data.</text>
</comment>
<sequence>MIRLTFLTIFAVILVSSQTSWAQQFEDDYGDRDARQATAYAFEPPSKTCARAAFGNSYCGGFSGGNNGGCDTYCSQKGYPLSWCRKTFCLCHRGHDLGAECERV</sequence>
<keyword evidence="3" id="KW-1185">Reference proteome</keyword>
<protein>
    <submittedName>
        <fullName evidence="2">Uncharacterized protein</fullName>
    </submittedName>
</protein>
<proteinExistence type="predicted"/>